<evidence type="ECO:0000256" key="3">
    <source>
        <dbReference type="ARBA" id="ARBA00023157"/>
    </source>
</evidence>
<accession>A0A835B893</accession>
<name>A0A835B893_9POAL</name>
<keyword evidence="4" id="KW-0325">Glycoprotein</keyword>
<keyword evidence="3" id="KW-1015">Disulfide bond</keyword>
<dbReference type="OrthoDB" id="695344at2759"/>
<feature type="chain" id="PRO_5033047635" description="Bifunctional inhibitor/plant lipid transfer protein/seed storage helical domain-containing protein" evidence="5">
    <location>
        <begin position="25"/>
        <end position="210"/>
    </location>
</feature>
<dbReference type="EMBL" id="JACEFO010001972">
    <property type="protein sequence ID" value="KAF8690884.1"/>
    <property type="molecule type" value="Genomic_DNA"/>
</dbReference>
<evidence type="ECO:0000313" key="7">
    <source>
        <dbReference type="EMBL" id="KAF8690884.1"/>
    </source>
</evidence>
<organism evidence="7 8">
    <name type="scientific">Digitaria exilis</name>
    <dbReference type="NCBI Taxonomy" id="1010633"/>
    <lineage>
        <taxon>Eukaryota</taxon>
        <taxon>Viridiplantae</taxon>
        <taxon>Streptophyta</taxon>
        <taxon>Embryophyta</taxon>
        <taxon>Tracheophyta</taxon>
        <taxon>Spermatophyta</taxon>
        <taxon>Magnoliopsida</taxon>
        <taxon>Liliopsida</taxon>
        <taxon>Poales</taxon>
        <taxon>Poaceae</taxon>
        <taxon>PACMAD clade</taxon>
        <taxon>Panicoideae</taxon>
        <taxon>Panicodae</taxon>
        <taxon>Paniceae</taxon>
        <taxon>Anthephorinae</taxon>
        <taxon>Digitaria</taxon>
    </lineage>
</organism>
<dbReference type="Proteomes" id="UP000636709">
    <property type="component" value="Unassembled WGS sequence"/>
</dbReference>
<reference evidence="7" key="1">
    <citation type="submission" date="2020-07" db="EMBL/GenBank/DDBJ databases">
        <title>Genome sequence and genetic diversity analysis of an under-domesticated orphan crop, white fonio (Digitaria exilis).</title>
        <authorList>
            <person name="Bennetzen J.L."/>
            <person name="Chen S."/>
            <person name="Ma X."/>
            <person name="Wang X."/>
            <person name="Yssel A.E.J."/>
            <person name="Chaluvadi S.R."/>
            <person name="Johnson M."/>
            <person name="Gangashetty P."/>
            <person name="Hamidou F."/>
            <person name="Sanogo M.D."/>
            <person name="Zwaenepoel A."/>
            <person name="Wallace J."/>
            <person name="Van De Peer Y."/>
            <person name="Van Deynze A."/>
        </authorList>
    </citation>
    <scope>NUCLEOTIDE SEQUENCE</scope>
    <source>
        <tissue evidence="7">Leaves</tissue>
    </source>
</reference>
<evidence type="ECO:0000259" key="6">
    <source>
        <dbReference type="Pfam" id="PF14368"/>
    </source>
</evidence>
<evidence type="ECO:0000256" key="2">
    <source>
        <dbReference type="ARBA" id="ARBA00022729"/>
    </source>
</evidence>
<dbReference type="SUPFAM" id="SSF47699">
    <property type="entry name" value="Bifunctional inhibitor/lipid-transfer protein/seed storage 2S albumin"/>
    <property type="match status" value="1"/>
</dbReference>
<feature type="domain" description="Bifunctional inhibitor/plant lipid transfer protein/seed storage helical" evidence="6">
    <location>
        <begin position="91"/>
        <end position="176"/>
    </location>
</feature>
<evidence type="ECO:0000313" key="8">
    <source>
        <dbReference type="Proteomes" id="UP000636709"/>
    </source>
</evidence>
<evidence type="ECO:0000256" key="4">
    <source>
        <dbReference type="ARBA" id="ARBA00023180"/>
    </source>
</evidence>
<comment type="caution">
    <text evidence="7">The sequence shown here is derived from an EMBL/GenBank/DDBJ whole genome shotgun (WGS) entry which is preliminary data.</text>
</comment>
<dbReference type="InterPro" id="IPR016140">
    <property type="entry name" value="Bifunc_inhib/LTP/seed_store"/>
</dbReference>
<dbReference type="AlphaFoldDB" id="A0A835B893"/>
<dbReference type="PANTHER" id="PTHR33044">
    <property type="entry name" value="BIFUNCTIONAL INHIBITOR/LIPID-TRANSFER PROTEIN/SEED STORAGE 2S ALBUMIN SUPERFAMILY PROTEIN-RELATED"/>
    <property type="match status" value="1"/>
</dbReference>
<comment type="similarity">
    <text evidence="1">Belongs to the plant LTP family.</text>
</comment>
<evidence type="ECO:0000256" key="1">
    <source>
        <dbReference type="ARBA" id="ARBA00009748"/>
    </source>
</evidence>
<dbReference type="InterPro" id="IPR036312">
    <property type="entry name" value="Bifun_inhib/LTP/seed_sf"/>
</dbReference>
<evidence type="ECO:0000256" key="5">
    <source>
        <dbReference type="SAM" id="SignalP"/>
    </source>
</evidence>
<gene>
    <name evidence="7" type="ORF">HU200_041290</name>
</gene>
<dbReference type="InterPro" id="IPR043325">
    <property type="entry name" value="LTSS"/>
</dbReference>
<dbReference type="CDD" id="cd00010">
    <property type="entry name" value="AAI_LTSS"/>
    <property type="match status" value="1"/>
</dbReference>
<proteinExistence type="inferred from homology"/>
<dbReference type="Gene3D" id="1.10.110.10">
    <property type="entry name" value="Plant lipid-transfer and hydrophobic proteins"/>
    <property type="match status" value="1"/>
</dbReference>
<sequence length="210" mass="22042">MAPSSNSMLLALLVAFAVVAPSMAARDAKAAAAAPAPSSAGDEVLQPMGFFDDLGHLIGDIPDLPLPRILPCPPAFPIKIPFIPCYNLTTPPVVTECRPSLAKYMPPCAAYLTNGSDVPSSPPPSSCCAAVQQFFEHQDTNFLCLCHVVNGDASKLLKVAPANRTREVSILRDCGYGLGADQAPQFCAGKQTGNVPPMDAAAPPPRRFLL</sequence>
<keyword evidence="2 5" id="KW-0732">Signal</keyword>
<dbReference type="Pfam" id="PF14368">
    <property type="entry name" value="LTP_2"/>
    <property type="match status" value="1"/>
</dbReference>
<feature type="signal peptide" evidence="5">
    <location>
        <begin position="1"/>
        <end position="24"/>
    </location>
</feature>
<keyword evidence="8" id="KW-1185">Reference proteome</keyword>
<protein>
    <recommendedName>
        <fullName evidence="6">Bifunctional inhibitor/plant lipid transfer protein/seed storage helical domain-containing protein</fullName>
    </recommendedName>
</protein>